<keyword evidence="6 9" id="KW-0863">Zinc-finger</keyword>
<proteinExistence type="predicted"/>
<dbReference type="InterPro" id="IPR001841">
    <property type="entry name" value="Znf_RING"/>
</dbReference>
<gene>
    <name evidence="12" type="ORF">POM88_043363</name>
</gene>
<evidence type="ECO:0000256" key="2">
    <source>
        <dbReference type="ARBA" id="ARBA00004906"/>
    </source>
</evidence>
<evidence type="ECO:0000256" key="10">
    <source>
        <dbReference type="SAM" id="MobiDB-lite"/>
    </source>
</evidence>
<dbReference type="GO" id="GO:0043161">
    <property type="term" value="P:proteasome-mediated ubiquitin-dependent protein catabolic process"/>
    <property type="evidence" value="ECO:0007669"/>
    <property type="project" value="UniProtKB-ARBA"/>
</dbReference>
<accession>A0AAD8H384</accession>
<feature type="region of interest" description="Disordered" evidence="10">
    <location>
        <begin position="392"/>
        <end position="441"/>
    </location>
</feature>
<dbReference type="AlphaFoldDB" id="A0AAD8H384"/>
<evidence type="ECO:0000313" key="13">
    <source>
        <dbReference type="Proteomes" id="UP001237642"/>
    </source>
</evidence>
<feature type="domain" description="RING-type" evidence="11">
    <location>
        <begin position="616"/>
        <end position="657"/>
    </location>
</feature>
<feature type="region of interest" description="Disordered" evidence="10">
    <location>
        <begin position="23"/>
        <end position="106"/>
    </location>
</feature>
<keyword evidence="5" id="KW-0479">Metal-binding</keyword>
<dbReference type="Pfam" id="PF13639">
    <property type="entry name" value="zf-RING_2"/>
    <property type="match status" value="1"/>
</dbReference>
<dbReference type="GO" id="GO:0061630">
    <property type="term" value="F:ubiquitin protein ligase activity"/>
    <property type="evidence" value="ECO:0007669"/>
    <property type="project" value="UniProtKB-EC"/>
</dbReference>
<keyword evidence="7" id="KW-0833">Ubl conjugation pathway</keyword>
<dbReference type="Proteomes" id="UP001237642">
    <property type="component" value="Unassembled WGS sequence"/>
</dbReference>
<evidence type="ECO:0000256" key="1">
    <source>
        <dbReference type="ARBA" id="ARBA00000900"/>
    </source>
</evidence>
<dbReference type="EC" id="2.3.2.27" evidence="3"/>
<dbReference type="SMART" id="SM00184">
    <property type="entry name" value="RING"/>
    <property type="match status" value="1"/>
</dbReference>
<dbReference type="EMBL" id="JAUIZM010000010">
    <property type="protein sequence ID" value="KAK1358889.1"/>
    <property type="molecule type" value="Genomic_DNA"/>
</dbReference>
<dbReference type="PANTHER" id="PTHR22937">
    <property type="entry name" value="E3 UBIQUITIN-PROTEIN LIGASE RNF165"/>
    <property type="match status" value="1"/>
</dbReference>
<reference evidence="12" key="1">
    <citation type="submission" date="2023-02" db="EMBL/GenBank/DDBJ databases">
        <title>Genome of toxic invasive species Heracleum sosnowskyi carries increased number of genes despite the absence of recent whole-genome duplications.</title>
        <authorList>
            <person name="Schelkunov M."/>
            <person name="Shtratnikova V."/>
            <person name="Makarenko M."/>
            <person name="Klepikova A."/>
            <person name="Omelchenko D."/>
            <person name="Novikova G."/>
            <person name="Obukhova E."/>
            <person name="Bogdanov V."/>
            <person name="Penin A."/>
            <person name="Logacheva M."/>
        </authorList>
    </citation>
    <scope>NUCLEOTIDE SEQUENCE</scope>
    <source>
        <strain evidence="12">Hsosn_3</strain>
        <tissue evidence="12">Leaf</tissue>
    </source>
</reference>
<feature type="compositionally biased region" description="Low complexity" evidence="10">
    <location>
        <begin position="399"/>
        <end position="433"/>
    </location>
</feature>
<keyword evidence="13" id="KW-1185">Reference proteome</keyword>
<comment type="catalytic activity">
    <reaction evidence="1">
        <text>S-ubiquitinyl-[E2 ubiquitin-conjugating enzyme]-L-cysteine + [acceptor protein]-L-lysine = [E2 ubiquitin-conjugating enzyme]-L-cysteine + N(6)-ubiquitinyl-[acceptor protein]-L-lysine.</text>
        <dbReference type="EC" id="2.3.2.27"/>
    </reaction>
</comment>
<evidence type="ECO:0000313" key="12">
    <source>
        <dbReference type="EMBL" id="KAK1358889.1"/>
    </source>
</evidence>
<dbReference type="Gene3D" id="3.30.40.10">
    <property type="entry name" value="Zinc/RING finger domain, C3HC4 (zinc finger)"/>
    <property type="match status" value="1"/>
</dbReference>
<evidence type="ECO:0000259" key="11">
    <source>
        <dbReference type="PROSITE" id="PS50089"/>
    </source>
</evidence>
<dbReference type="InterPro" id="IPR013083">
    <property type="entry name" value="Znf_RING/FYVE/PHD"/>
</dbReference>
<evidence type="ECO:0000256" key="5">
    <source>
        <dbReference type="ARBA" id="ARBA00022723"/>
    </source>
</evidence>
<evidence type="ECO:0000256" key="6">
    <source>
        <dbReference type="ARBA" id="ARBA00022771"/>
    </source>
</evidence>
<keyword evidence="8" id="KW-0862">Zinc</keyword>
<feature type="compositionally biased region" description="Basic and acidic residues" evidence="10">
    <location>
        <begin position="359"/>
        <end position="372"/>
    </location>
</feature>
<keyword evidence="4" id="KW-0808">Transferase</keyword>
<dbReference type="PANTHER" id="PTHR22937:SF224">
    <property type="entry name" value="E3 UBIQUITIN-PROTEIN LIGASE MBR1-RELATED"/>
    <property type="match status" value="1"/>
</dbReference>
<evidence type="ECO:0000256" key="9">
    <source>
        <dbReference type="PROSITE-ProRule" id="PRU00175"/>
    </source>
</evidence>
<feature type="compositionally biased region" description="Polar residues" evidence="10">
    <location>
        <begin position="334"/>
        <end position="350"/>
    </location>
</feature>
<comment type="caution">
    <text evidence="12">The sequence shown here is derived from an EMBL/GenBank/DDBJ whole genome shotgun (WGS) entry which is preliminary data.</text>
</comment>
<feature type="compositionally biased region" description="Polar residues" evidence="10">
    <location>
        <begin position="274"/>
        <end position="283"/>
    </location>
</feature>
<feature type="region of interest" description="Disordered" evidence="10">
    <location>
        <begin position="453"/>
        <end position="489"/>
    </location>
</feature>
<dbReference type="FunFam" id="3.30.40.10:FF:000309">
    <property type="entry name" value="E3 ubiquitin-protein ligase MBR2"/>
    <property type="match status" value="1"/>
</dbReference>
<dbReference type="GO" id="GO:0010228">
    <property type="term" value="P:vegetative to reproductive phase transition of meristem"/>
    <property type="evidence" value="ECO:0007669"/>
    <property type="project" value="UniProtKB-ARBA"/>
</dbReference>
<reference evidence="12" key="2">
    <citation type="submission" date="2023-05" db="EMBL/GenBank/DDBJ databases">
        <authorList>
            <person name="Schelkunov M.I."/>
        </authorList>
    </citation>
    <scope>NUCLEOTIDE SEQUENCE</scope>
    <source>
        <strain evidence="12">Hsosn_3</strain>
        <tissue evidence="12">Leaf</tissue>
    </source>
</reference>
<evidence type="ECO:0000256" key="3">
    <source>
        <dbReference type="ARBA" id="ARBA00012483"/>
    </source>
</evidence>
<evidence type="ECO:0000256" key="8">
    <source>
        <dbReference type="ARBA" id="ARBA00022833"/>
    </source>
</evidence>
<dbReference type="GO" id="GO:0008270">
    <property type="term" value="F:zinc ion binding"/>
    <property type="evidence" value="ECO:0007669"/>
    <property type="project" value="UniProtKB-KW"/>
</dbReference>
<feature type="compositionally biased region" description="Polar residues" evidence="10">
    <location>
        <begin position="227"/>
        <end position="247"/>
    </location>
</feature>
<dbReference type="InterPro" id="IPR045191">
    <property type="entry name" value="MBR1/2-like"/>
</dbReference>
<evidence type="ECO:0000256" key="7">
    <source>
        <dbReference type="ARBA" id="ARBA00022786"/>
    </source>
</evidence>
<feature type="compositionally biased region" description="Low complexity" evidence="10">
    <location>
        <begin position="312"/>
        <end position="326"/>
    </location>
</feature>
<protein>
    <recommendedName>
        <fullName evidence="3">RING-type E3 ubiquitin transferase</fullName>
        <ecNumber evidence="3">2.3.2.27</ecNumber>
    </recommendedName>
</protein>
<feature type="compositionally biased region" description="Low complexity" evidence="10">
    <location>
        <begin position="23"/>
        <end position="35"/>
    </location>
</feature>
<sequence>MDHPSWNNLPAPAEHGLSQNAMSFSSCDFGESSSSANLRDQISGDGLKMEPHRPPSYSASVAETRLEDSQHEPSNSHVHKRVGNDLVGSPVNWEPSSIQNSGSNAVPVNVNPNAGYSEIKKDQQQCVGADSYPSLSKSSTTDTRITPASISFADVEASSGRSGYLVDNDGSGSFPGSCGSPCKRKALEGTSQPYPGENSGLFLQAESTVPGTAHHNASSSLNVSVRTVRSHTANSPVGSSEQVNTVNEVGMGGIPSDAFPPSVAGSVEYSNSDFGPRFSSPSAGNPIRRPNARFSHHSSQPKPNDSSDFRRTTLLPTTSSNSSNRLHLGPGRSLNRNTPFTWNGTHNSRTSSSSSSLAHPRDRGAGLREEANLRGTIRNNVEQLMFVPATETRNIVQDPSPTSMSSGSSSSSAGVASSGQASSSSTSRPSGRTLNPSRLSDFSPWTLFPSAESEAGVSGGHVSPYQLERSSPDEREMPPLGNVQSNPQPYPRHALSREVGGVDVNVRSALAADIQERHRLVSEIRHVLHAMRRGENLQAEDYMLFDTFINGTGALHDRHRDMRLDVDDMSYEDLLALEERMGDVSTGLEEETIMKFMKQRNYSSVTTDGPSKIEPCCICQEEYTTGETIGTLNCGHDFHANCIKQWLLKKNVCPICKTVALHT</sequence>
<feature type="region of interest" description="Disordered" evidence="10">
    <location>
        <begin position="227"/>
        <end position="254"/>
    </location>
</feature>
<comment type="pathway">
    <text evidence="2">Protein modification; protein ubiquitination.</text>
</comment>
<name>A0AAD8H384_9APIA</name>
<evidence type="ECO:0000256" key="4">
    <source>
        <dbReference type="ARBA" id="ARBA00022679"/>
    </source>
</evidence>
<feature type="region of interest" description="Disordered" evidence="10">
    <location>
        <begin position="274"/>
        <end position="374"/>
    </location>
</feature>
<organism evidence="12 13">
    <name type="scientific">Heracleum sosnowskyi</name>
    <dbReference type="NCBI Taxonomy" id="360622"/>
    <lineage>
        <taxon>Eukaryota</taxon>
        <taxon>Viridiplantae</taxon>
        <taxon>Streptophyta</taxon>
        <taxon>Embryophyta</taxon>
        <taxon>Tracheophyta</taxon>
        <taxon>Spermatophyta</taxon>
        <taxon>Magnoliopsida</taxon>
        <taxon>eudicotyledons</taxon>
        <taxon>Gunneridae</taxon>
        <taxon>Pentapetalae</taxon>
        <taxon>asterids</taxon>
        <taxon>campanulids</taxon>
        <taxon>Apiales</taxon>
        <taxon>Apiaceae</taxon>
        <taxon>Apioideae</taxon>
        <taxon>apioid superclade</taxon>
        <taxon>Tordylieae</taxon>
        <taxon>Tordyliinae</taxon>
        <taxon>Heracleum</taxon>
    </lineage>
</organism>
<dbReference type="PROSITE" id="PS50089">
    <property type="entry name" value="ZF_RING_2"/>
    <property type="match status" value="1"/>
</dbReference>
<dbReference type="SUPFAM" id="SSF57850">
    <property type="entry name" value="RING/U-box"/>
    <property type="match status" value="1"/>
</dbReference>